<keyword evidence="2" id="KW-1185">Reference proteome</keyword>
<accession>A0A5C6C8B8</accession>
<reference evidence="1 2" key="1">
    <citation type="submission" date="2019-02" db="EMBL/GenBank/DDBJ databases">
        <title>Deep-cultivation of Planctomycetes and their phenomic and genomic characterization uncovers novel biology.</title>
        <authorList>
            <person name="Wiegand S."/>
            <person name="Jogler M."/>
            <person name="Boedeker C."/>
            <person name="Pinto D."/>
            <person name="Vollmers J."/>
            <person name="Rivas-Marin E."/>
            <person name="Kohn T."/>
            <person name="Peeters S.H."/>
            <person name="Heuer A."/>
            <person name="Rast P."/>
            <person name="Oberbeckmann S."/>
            <person name="Bunk B."/>
            <person name="Jeske O."/>
            <person name="Meyerdierks A."/>
            <person name="Storesund J.E."/>
            <person name="Kallscheuer N."/>
            <person name="Luecker S."/>
            <person name="Lage O.M."/>
            <person name="Pohl T."/>
            <person name="Merkel B.J."/>
            <person name="Hornburger P."/>
            <person name="Mueller R.-W."/>
            <person name="Bruemmer F."/>
            <person name="Labrenz M."/>
            <person name="Spormann A.M."/>
            <person name="Op Den Camp H."/>
            <person name="Overmann J."/>
            <person name="Amann R."/>
            <person name="Jetten M.S.M."/>
            <person name="Mascher T."/>
            <person name="Medema M.H."/>
            <person name="Devos D.P."/>
            <person name="Kaster A.-K."/>
            <person name="Ovreas L."/>
            <person name="Rohde M."/>
            <person name="Galperin M.Y."/>
            <person name="Jogler C."/>
        </authorList>
    </citation>
    <scope>NUCLEOTIDE SEQUENCE [LARGE SCALE GENOMIC DNA]</scope>
    <source>
        <strain evidence="1 2">Pla144</strain>
    </source>
</reference>
<evidence type="ECO:0000313" key="1">
    <source>
        <dbReference type="EMBL" id="TWU20913.1"/>
    </source>
</evidence>
<evidence type="ECO:0000313" key="2">
    <source>
        <dbReference type="Proteomes" id="UP000318437"/>
    </source>
</evidence>
<proteinExistence type="predicted"/>
<dbReference type="RefSeq" id="WP_197530953.1">
    <property type="nucleotide sequence ID" value="NZ_SJPS01000012.1"/>
</dbReference>
<gene>
    <name evidence="1" type="ORF">Pla144_48140</name>
</gene>
<dbReference type="EMBL" id="SJPS01000012">
    <property type="protein sequence ID" value="TWU20913.1"/>
    <property type="molecule type" value="Genomic_DNA"/>
</dbReference>
<dbReference type="AlphaFoldDB" id="A0A5C6C8B8"/>
<protein>
    <submittedName>
        <fullName evidence="1">Uncharacterized protein</fullName>
    </submittedName>
</protein>
<organism evidence="1 2">
    <name type="scientific">Bythopirellula polymerisocia</name>
    <dbReference type="NCBI Taxonomy" id="2528003"/>
    <lineage>
        <taxon>Bacteria</taxon>
        <taxon>Pseudomonadati</taxon>
        <taxon>Planctomycetota</taxon>
        <taxon>Planctomycetia</taxon>
        <taxon>Pirellulales</taxon>
        <taxon>Lacipirellulaceae</taxon>
        <taxon>Bythopirellula</taxon>
    </lineage>
</organism>
<comment type="caution">
    <text evidence="1">The sequence shown here is derived from an EMBL/GenBank/DDBJ whole genome shotgun (WGS) entry which is preliminary data.</text>
</comment>
<dbReference type="Proteomes" id="UP000318437">
    <property type="component" value="Unassembled WGS sequence"/>
</dbReference>
<sequence>MPWSNNHLPKYRKHRSSGQAVVTLNGRDSVSVSKVGVKFALILLCG</sequence>
<name>A0A5C6C8B8_9BACT</name>